<dbReference type="EMBL" id="KZ857460">
    <property type="protein sequence ID" value="RDX43758.1"/>
    <property type="molecule type" value="Genomic_DNA"/>
</dbReference>
<dbReference type="Proteomes" id="UP000256964">
    <property type="component" value="Unassembled WGS sequence"/>
</dbReference>
<evidence type="ECO:0000313" key="2">
    <source>
        <dbReference type="EMBL" id="RDX43758.1"/>
    </source>
</evidence>
<dbReference type="OrthoDB" id="2798260at2759"/>
<dbReference type="AlphaFoldDB" id="A0A371CTY3"/>
<keyword evidence="3" id="KW-1185">Reference proteome</keyword>
<gene>
    <name evidence="2" type="ORF">OH76DRAFT_1184057</name>
</gene>
<organism evidence="2 3">
    <name type="scientific">Lentinus brumalis</name>
    <dbReference type="NCBI Taxonomy" id="2498619"/>
    <lineage>
        <taxon>Eukaryota</taxon>
        <taxon>Fungi</taxon>
        <taxon>Dikarya</taxon>
        <taxon>Basidiomycota</taxon>
        <taxon>Agaricomycotina</taxon>
        <taxon>Agaricomycetes</taxon>
        <taxon>Polyporales</taxon>
        <taxon>Polyporaceae</taxon>
        <taxon>Lentinus</taxon>
    </lineage>
</organism>
<evidence type="ECO:0000313" key="3">
    <source>
        <dbReference type="Proteomes" id="UP000256964"/>
    </source>
</evidence>
<sequence>MTDALSPSLVKAEPRLPIEVCERVIEAVYDGRYHFVSTSLATLSSCALVCRAWRPRAQRVLFEYVLLRDKDALYRFAELLDASPELGTYVRTLEFRGHLHVPYSPAVLFLTALRGRLANLDVLYIYSFSDAEKAANPLPEGEKELPFLPIYRYFPSLLTSISHIRILEFADVRFPSFGDFARFLNTLSNLKELYCYRISWAVFGLEPVCMAKRSSHDSRKMFLPNLEMLACYDMDEQGRQRLLSALGPSLQTLWTKFPNVPPAVRIEHPRVEQEVPSVTLNLRSFPYLDTFACDLAPFPQPDQTLESLRDMLVSWMASSDDAVGNLSPSQRTLCLEPWNREIFKREDYVALLRTIGPVVEAALCRKDTAEGDLQDQTSGDTDNRPETDPCRADLVVRNLGDRLEWGDWWRTAIADCFPTLSRWNRLYVYPTEIYFPKDQWQDYDLTPQDYADRLQAMANLAEACRRRRRSTRDVVKKFLATRGMLMRVRQKRKRYYQPTCLRRTRSRSSSSLRGRRKNVIKTRIYFASTFNVL</sequence>
<evidence type="ECO:0008006" key="4">
    <source>
        <dbReference type="Google" id="ProtNLM"/>
    </source>
</evidence>
<feature type="region of interest" description="Disordered" evidence="1">
    <location>
        <begin position="369"/>
        <end position="389"/>
    </location>
</feature>
<accession>A0A371CTY3</accession>
<proteinExistence type="predicted"/>
<evidence type="ECO:0000256" key="1">
    <source>
        <dbReference type="SAM" id="MobiDB-lite"/>
    </source>
</evidence>
<reference evidence="2 3" key="1">
    <citation type="journal article" date="2018" name="Biotechnol. Biofuels">
        <title>Integrative visual omics of the white-rot fungus Polyporus brumalis exposes the biotechnological potential of its oxidative enzymes for delignifying raw plant biomass.</title>
        <authorList>
            <person name="Miyauchi S."/>
            <person name="Rancon A."/>
            <person name="Drula E."/>
            <person name="Hage H."/>
            <person name="Chaduli D."/>
            <person name="Favel A."/>
            <person name="Grisel S."/>
            <person name="Henrissat B."/>
            <person name="Herpoel-Gimbert I."/>
            <person name="Ruiz-Duenas F.J."/>
            <person name="Chevret D."/>
            <person name="Hainaut M."/>
            <person name="Lin J."/>
            <person name="Wang M."/>
            <person name="Pangilinan J."/>
            <person name="Lipzen A."/>
            <person name="Lesage-Meessen L."/>
            <person name="Navarro D."/>
            <person name="Riley R."/>
            <person name="Grigoriev I.V."/>
            <person name="Zhou S."/>
            <person name="Raouche S."/>
            <person name="Rosso M.N."/>
        </authorList>
    </citation>
    <scope>NUCLEOTIDE SEQUENCE [LARGE SCALE GENOMIC DNA]</scope>
    <source>
        <strain evidence="2 3">BRFM 1820</strain>
    </source>
</reference>
<name>A0A371CTY3_9APHY</name>
<protein>
    <recommendedName>
        <fullName evidence="4">F-box domain-containing protein</fullName>
    </recommendedName>
</protein>